<gene>
    <name evidence="1" type="ORF">GT037_009318</name>
</gene>
<sequence>MSCHHNWALKKATVWQSRPHPRIQSTVIILLRPNASICVIWEELIGGPMVYFERCLSQ</sequence>
<name>A0A8H7B0L2_9PLEO</name>
<comment type="caution">
    <text evidence="1">The sequence shown here is derived from an EMBL/GenBank/DDBJ whole genome shotgun (WGS) entry which is preliminary data.</text>
</comment>
<dbReference type="RefSeq" id="XP_038783167.1">
    <property type="nucleotide sequence ID" value="XM_038934365.1"/>
</dbReference>
<protein>
    <submittedName>
        <fullName evidence="1">Uncharacterized protein</fullName>
    </submittedName>
</protein>
<evidence type="ECO:0000313" key="1">
    <source>
        <dbReference type="EMBL" id="KAF7672817.1"/>
    </source>
</evidence>
<dbReference type="AlphaFoldDB" id="A0A8H7B0L2"/>
<proteinExistence type="predicted"/>
<reference evidence="1" key="1">
    <citation type="submission" date="2020-01" db="EMBL/GenBank/DDBJ databases">
        <authorList>
            <person name="Feng Z.H.Z."/>
        </authorList>
    </citation>
    <scope>NUCLEOTIDE SEQUENCE</scope>
    <source>
        <strain evidence="1">CBS107.38</strain>
    </source>
</reference>
<accession>A0A8H7B0L2</accession>
<keyword evidence="2" id="KW-1185">Reference proteome</keyword>
<dbReference type="GeneID" id="62207543"/>
<dbReference type="Proteomes" id="UP000596902">
    <property type="component" value="Unassembled WGS sequence"/>
</dbReference>
<dbReference type="EMBL" id="JAAABM010000015">
    <property type="protein sequence ID" value="KAF7672817.1"/>
    <property type="molecule type" value="Genomic_DNA"/>
</dbReference>
<reference evidence="1" key="2">
    <citation type="submission" date="2020-08" db="EMBL/GenBank/DDBJ databases">
        <title>Draft Genome Sequence of Cumin Blight Pathogen Alternaria burnsii.</title>
        <authorList>
            <person name="Feng Z."/>
        </authorList>
    </citation>
    <scope>NUCLEOTIDE SEQUENCE</scope>
    <source>
        <strain evidence="1">CBS107.38</strain>
    </source>
</reference>
<evidence type="ECO:0000313" key="2">
    <source>
        <dbReference type="Proteomes" id="UP000596902"/>
    </source>
</evidence>
<organism evidence="1 2">
    <name type="scientific">Alternaria burnsii</name>
    <dbReference type="NCBI Taxonomy" id="1187904"/>
    <lineage>
        <taxon>Eukaryota</taxon>
        <taxon>Fungi</taxon>
        <taxon>Dikarya</taxon>
        <taxon>Ascomycota</taxon>
        <taxon>Pezizomycotina</taxon>
        <taxon>Dothideomycetes</taxon>
        <taxon>Pleosporomycetidae</taxon>
        <taxon>Pleosporales</taxon>
        <taxon>Pleosporineae</taxon>
        <taxon>Pleosporaceae</taxon>
        <taxon>Alternaria</taxon>
        <taxon>Alternaria sect. Alternaria</taxon>
    </lineage>
</organism>